<dbReference type="Gene3D" id="1.10.10.10">
    <property type="entry name" value="Winged helix-like DNA-binding domain superfamily/Winged helix DNA-binding domain"/>
    <property type="match status" value="1"/>
</dbReference>
<accession>A0A0D6PJY1</accession>
<dbReference type="SUPFAM" id="SSF53850">
    <property type="entry name" value="Periplasmic binding protein-like II"/>
    <property type="match status" value="1"/>
</dbReference>
<dbReference type="InterPro" id="IPR005119">
    <property type="entry name" value="LysR_subst-bd"/>
</dbReference>
<comment type="similarity">
    <text evidence="1">Belongs to the LysR transcriptional regulatory family.</text>
</comment>
<dbReference type="RefSeq" id="WP_048879900.1">
    <property type="nucleotide sequence ID" value="NZ_BANC01000096.1"/>
</dbReference>
<dbReference type="InterPro" id="IPR000847">
    <property type="entry name" value="LysR_HTH_N"/>
</dbReference>
<dbReference type="FunFam" id="1.10.10.10:FF:000001">
    <property type="entry name" value="LysR family transcriptional regulator"/>
    <property type="match status" value="1"/>
</dbReference>
<dbReference type="PANTHER" id="PTHR30537">
    <property type="entry name" value="HTH-TYPE TRANSCRIPTIONAL REGULATOR"/>
    <property type="match status" value="1"/>
</dbReference>
<keyword evidence="2" id="KW-0805">Transcription regulation</keyword>
<dbReference type="InterPro" id="IPR036390">
    <property type="entry name" value="WH_DNA-bd_sf"/>
</dbReference>
<dbReference type="Pfam" id="PF00126">
    <property type="entry name" value="HTH_1"/>
    <property type="match status" value="1"/>
</dbReference>
<keyword evidence="3" id="KW-0238">DNA-binding</keyword>
<comment type="caution">
    <text evidence="6">The sequence shown here is derived from an EMBL/GenBank/DDBJ whole genome shotgun (WGS) entry which is preliminary data.</text>
</comment>
<organism evidence="6 7">
    <name type="scientific">Acidocella aminolytica 101 = DSM 11237</name>
    <dbReference type="NCBI Taxonomy" id="1120923"/>
    <lineage>
        <taxon>Bacteria</taxon>
        <taxon>Pseudomonadati</taxon>
        <taxon>Pseudomonadota</taxon>
        <taxon>Alphaproteobacteria</taxon>
        <taxon>Acetobacterales</taxon>
        <taxon>Acidocellaceae</taxon>
        <taxon>Acidocella</taxon>
    </lineage>
</organism>
<gene>
    <name evidence="6" type="ORF">Aam_098_005</name>
</gene>
<dbReference type="PROSITE" id="PS50931">
    <property type="entry name" value="HTH_LYSR"/>
    <property type="match status" value="1"/>
</dbReference>
<evidence type="ECO:0000256" key="3">
    <source>
        <dbReference type="ARBA" id="ARBA00023125"/>
    </source>
</evidence>
<dbReference type="SUPFAM" id="SSF46785">
    <property type="entry name" value="Winged helix' DNA-binding domain"/>
    <property type="match status" value="1"/>
</dbReference>
<evidence type="ECO:0000256" key="2">
    <source>
        <dbReference type="ARBA" id="ARBA00023015"/>
    </source>
</evidence>
<dbReference type="Proteomes" id="UP000032668">
    <property type="component" value="Unassembled WGS sequence"/>
</dbReference>
<dbReference type="PANTHER" id="PTHR30537:SF1">
    <property type="entry name" value="HTH-TYPE TRANSCRIPTIONAL REGULATOR PGRR"/>
    <property type="match status" value="1"/>
</dbReference>
<evidence type="ECO:0000313" key="6">
    <source>
        <dbReference type="EMBL" id="GAN81513.1"/>
    </source>
</evidence>
<dbReference type="STRING" id="1120923.SAMN02746095_03721"/>
<dbReference type="InterPro" id="IPR036388">
    <property type="entry name" value="WH-like_DNA-bd_sf"/>
</dbReference>
<evidence type="ECO:0000256" key="4">
    <source>
        <dbReference type="ARBA" id="ARBA00023163"/>
    </source>
</evidence>
<sequence>MNKADLRDTYTLAIIAEECSFTRASAKLGVSTSALSHQIRDFERRLGVQLLHRSTRSVSLTEAGASLLARAGPGLAEVAAGLGLLGEWRSTPAGTVRITANRWSVERYIEPVLSRLHCDYPAVVVELSVDESLIDIVRDGFDLGIRPGRLIAPDMVVHRLEPDDRSAVVASPEYIAKHRTPEAPEDLSAHRCMFYRIAGSRDLQLWKMHRNGLTTRMVLEPAFVTDDADLLIRRAIAGDGLAYVRHRRAREHLKSGALVEVLEPWSAPLAGNHLYHASRRVLSPAIRLVMALLKEGVPKIQAPV</sequence>
<dbReference type="GO" id="GO:0006351">
    <property type="term" value="P:DNA-templated transcription"/>
    <property type="evidence" value="ECO:0007669"/>
    <property type="project" value="TreeGrafter"/>
</dbReference>
<dbReference type="InterPro" id="IPR058163">
    <property type="entry name" value="LysR-type_TF_proteobact-type"/>
</dbReference>
<protein>
    <submittedName>
        <fullName evidence="6">Transcriptional regulator LysR</fullName>
    </submittedName>
</protein>
<dbReference type="AlphaFoldDB" id="A0A0D6PJY1"/>
<dbReference type="GO" id="GO:0043565">
    <property type="term" value="F:sequence-specific DNA binding"/>
    <property type="evidence" value="ECO:0007669"/>
    <property type="project" value="TreeGrafter"/>
</dbReference>
<dbReference type="Pfam" id="PF03466">
    <property type="entry name" value="LysR_substrate"/>
    <property type="match status" value="1"/>
</dbReference>
<dbReference type="GO" id="GO:0003700">
    <property type="term" value="F:DNA-binding transcription factor activity"/>
    <property type="evidence" value="ECO:0007669"/>
    <property type="project" value="InterPro"/>
</dbReference>
<dbReference type="OrthoDB" id="9812435at2"/>
<feature type="domain" description="HTH lysR-type" evidence="5">
    <location>
        <begin position="1"/>
        <end position="61"/>
    </location>
</feature>
<name>A0A0D6PJY1_9PROT</name>
<evidence type="ECO:0000259" key="5">
    <source>
        <dbReference type="PROSITE" id="PS50931"/>
    </source>
</evidence>
<reference evidence="6 7" key="1">
    <citation type="submission" date="2012-11" db="EMBL/GenBank/DDBJ databases">
        <title>Whole genome sequence of Acidocella aminolytica 101 = DSM 11237.</title>
        <authorList>
            <person name="Azuma Y."/>
            <person name="Higashiura N."/>
            <person name="Hirakawa H."/>
            <person name="Matsushita K."/>
        </authorList>
    </citation>
    <scope>NUCLEOTIDE SEQUENCE [LARGE SCALE GENOMIC DNA]</scope>
    <source>
        <strain evidence="7">101 / DSM 11237</strain>
    </source>
</reference>
<keyword evidence="4" id="KW-0804">Transcription</keyword>
<evidence type="ECO:0000313" key="7">
    <source>
        <dbReference type="Proteomes" id="UP000032668"/>
    </source>
</evidence>
<proteinExistence type="inferred from homology"/>
<evidence type="ECO:0000256" key="1">
    <source>
        <dbReference type="ARBA" id="ARBA00009437"/>
    </source>
</evidence>
<dbReference type="EMBL" id="BANC01000096">
    <property type="protein sequence ID" value="GAN81513.1"/>
    <property type="molecule type" value="Genomic_DNA"/>
</dbReference>
<dbReference type="Gene3D" id="3.40.190.290">
    <property type="match status" value="1"/>
</dbReference>
<keyword evidence="7" id="KW-1185">Reference proteome</keyword>